<evidence type="ECO:0000256" key="5">
    <source>
        <dbReference type="SAM" id="Phobius"/>
    </source>
</evidence>
<evidence type="ECO:0000256" key="1">
    <source>
        <dbReference type="ARBA" id="ARBA00004141"/>
    </source>
</evidence>
<dbReference type="AlphaFoldDB" id="A0AAD6MT78"/>
<evidence type="ECO:0000256" key="4">
    <source>
        <dbReference type="ARBA" id="ARBA00023136"/>
    </source>
</evidence>
<gene>
    <name evidence="7" type="ORF">N7493_009269</name>
</gene>
<keyword evidence="8" id="KW-1185">Reference proteome</keyword>
<comment type="subcellular location">
    <subcellularLocation>
        <location evidence="1">Membrane</location>
        <topology evidence="1">Multi-pass membrane protein</topology>
    </subcellularLocation>
</comment>
<evidence type="ECO:0000259" key="6">
    <source>
        <dbReference type="Pfam" id="PF01284"/>
    </source>
</evidence>
<evidence type="ECO:0000256" key="2">
    <source>
        <dbReference type="ARBA" id="ARBA00022692"/>
    </source>
</evidence>
<evidence type="ECO:0000313" key="8">
    <source>
        <dbReference type="Proteomes" id="UP001215712"/>
    </source>
</evidence>
<reference evidence="7" key="1">
    <citation type="journal article" date="2023" name="IMA Fungus">
        <title>Comparative genomic study of the Penicillium genus elucidates a diverse pangenome and 15 lateral gene transfer events.</title>
        <authorList>
            <person name="Petersen C."/>
            <person name="Sorensen T."/>
            <person name="Nielsen M.R."/>
            <person name="Sondergaard T.E."/>
            <person name="Sorensen J.L."/>
            <person name="Fitzpatrick D.A."/>
            <person name="Frisvad J.C."/>
            <person name="Nielsen K.L."/>
        </authorList>
    </citation>
    <scope>NUCLEOTIDE SEQUENCE</scope>
    <source>
        <strain evidence="7">IBT 17514</strain>
    </source>
</reference>
<dbReference type="InterPro" id="IPR008253">
    <property type="entry name" value="Marvel"/>
</dbReference>
<dbReference type="Pfam" id="PF01284">
    <property type="entry name" value="MARVEL"/>
    <property type="match status" value="1"/>
</dbReference>
<organism evidence="7 8">
    <name type="scientific">Penicillium malachiteum</name>
    <dbReference type="NCBI Taxonomy" id="1324776"/>
    <lineage>
        <taxon>Eukaryota</taxon>
        <taxon>Fungi</taxon>
        <taxon>Dikarya</taxon>
        <taxon>Ascomycota</taxon>
        <taxon>Pezizomycotina</taxon>
        <taxon>Eurotiomycetes</taxon>
        <taxon>Eurotiomycetidae</taxon>
        <taxon>Eurotiales</taxon>
        <taxon>Aspergillaceae</taxon>
        <taxon>Penicillium</taxon>
    </lineage>
</organism>
<protein>
    <recommendedName>
        <fullName evidence="6">MARVEL domain-containing protein</fullName>
    </recommendedName>
</protein>
<dbReference type="GO" id="GO:0016020">
    <property type="term" value="C:membrane"/>
    <property type="evidence" value="ECO:0007669"/>
    <property type="project" value="UniProtKB-SubCell"/>
</dbReference>
<feature type="transmembrane region" description="Helical" evidence="5">
    <location>
        <begin position="62"/>
        <end position="85"/>
    </location>
</feature>
<comment type="caution">
    <text evidence="7">The sequence shown here is derived from an EMBL/GenBank/DDBJ whole genome shotgun (WGS) entry which is preliminary data.</text>
</comment>
<feature type="transmembrane region" description="Helical" evidence="5">
    <location>
        <begin position="137"/>
        <end position="160"/>
    </location>
</feature>
<keyword evidence="4 5" id="KW-0472">Membrane</keyword>
<sequence length="179" mass="19678">MSTKTETSRMFDFTFVARALQLTFAIIVMGTDGYAIHVYRGHTAYVQFDYGNFYAYMGVPDAWGFLMFCAGWTFLDVIFVTIAGLRFGHSKLIGYICIATEAIALLSWLAGFIAVAINIGSNECPAEENGCGLLKAATVFGALEWLLLMVTTMPTIKFVFKSTRRKGSSEPEVSSVVTV</sequence>
<keyword evidence="2 5" id="KW-0812">Transmembrane</keyword>
<dbReference type="PANTHER" id="PTHR37451:SF1">
    <property type="entry name" value="MARVEL DOMAIN-CONTAINING PROTEIN"/>
    <property type="match status" value="1"/>
</dbReference>
<feature type="transmembrane region" description="Helical" evidence="5">
    <location>
        <begin position="92"/>
        <end position="117"/>
    </location>
</feature>
<evidence type="ECO:0000313" key="7">
    <source>
        <dbReference type="EMBL" id="KAJ5712801.1"/>
    </source>
</evidence>
<dbReference type="Proteomes" id="UP001215712">
    <property type="component" value="Unassembled WGS sequence"/>
</dbReference>
<feature type="transmembrane region" description="Helical" evidence="5">
    <location>
        <begin position="20"/>
        <end position="42"/>
    </location>
</feature>
<name>A0AAD6MT78_9EURO</name>
<reference evidence="7" key="2">
    <citation type="submission" date="2023-01" db="EMBL/GenBank/DDBJ databases">
        <authorList>
            <person name="Petersen C."/>
        </authorList>
    </citation>
    <scope>NUCLEOTIDE SEQUENCE</scope>
    <source>
        <strain evidence="7">IBT 17514</strain>
    </source>
</reference>
<dbReference type="EMBL" id="JAQJAN010000013">
    <property type="protein sequence ID" value="KAJ5712801.1"/>
    <property type="molecule type" value="Genomic_DNA"/>
</dbReference>
<keyword evidence="3 5" id="KW-1133">Transmembrane helix</keyword>
<feature type="domain" description="MARVEL" evidence="6">
    <location>
        <begin position="14"/>
        <end position="152"/>
    </location>
</feature>
<evidence type="ECO:0000256" key="3">
    <source>
        <dbReference type="ARBA" id="ARBA00022989"/>
    </source>
</evidence>
<proteinExistence type="predicted"/>
<accession>A0AAD6MT78</accession>
<dbReference type="PANTHER" id="PTHR37451">
    <property type="entry name" value="MARVEL DOMAIN"/>
    <property type="match status" value="1"/>
</dbReference>